<dbReference type="EMBL" id="ML996567">
    <property type="protein sequence ID" value="KAF2760743.1"/>
    <property type="molecule type" value="Genomic_DNA"/>
</dbReference>
<dbReference type="InterPro" id="IPR028005">
    <property type="entry name" value="AcTrfase_ESCO_Znf_dom"/>
</dbReference>
<evidence type="ECO:0000256" key="1">
    <source>
        <dbReference type="ARBA" id="ARBA00004123"/>
    </source>
</evidence>
<dbReference type="Pfam" id="PF13880">
    <property type="entry name" value="Acetyltransf_13"/>
    <property type="match status" value="1"/>
</dbReference>
<evidence type="ECO:0000256" key="3">
    <source>
        <dbReference type="ARBA" id="ARBA00022679"/>
    </source>
</evidence>
<dbReference type="OrthoDB" id="428854at2759"/>
<evidence type="ECO:0000256" key="7">
    <source>
        <dbReference type="ARBA" id="ARBA00023242"/>
    </source>
</evidence>
<dbReference type="RefSeq" id="XP_033603194.1">
    <property type="nucleotide sequence ID" value="XM_033747971.1"/>
</dbReference>
<reference evidence="13" key="1">
    <citation type="journal article" date="2020" name="Stud. Mycol.">
        <title>101 Dothideomycetes genomes: a test case for predicting lifestyles and emergence of pathogens.</title>
        <authorList>
            <person name="Haridas S."/>
            <person name="Albert R."/>
            <person name="Binder M."/>
            <person name="Bloem J."/>
            <person name="Labutti K."/>
            <person name="Salamov A."/>
            <person name="Andreopoulos B."/>
            <person name="Baker S."/>
            <person name="Barry K."/>
            <person name="Bills G."/>
            <person name="Bluhm B."/>
            <person name="Cannon C."/>
            <person name="Castanera R."/>
            <person name="Culley D."/>
            <person name="Daum C."/>
            <person name="Ezra D."/>
            <person name="Gonzalez J."/>
            <person name="Henrissat B."/>
            <person name="Kuo A."/>
            <person name="Liang C."/>
            <person name="Lipzen A."/>
            <person name="Lutzoni F."/>
            <person name="Magnuson J."/>
            <person name="Mondo S."/>
            <person name="Nolan M."/>
            <person name="Ohm R."/>
            <person name="Pangilinan J."/>
            <person name="Park H.-J."/>
            <person name="Ramirez L."/>
            <person name="Alfaro M."/>
            <person name="Sun H."/>
            <person name="Tritt A."/>
            <person name="Yoshinaga Y."/>
            <person name="Zwiers L.-H."/>
            <person name="Turgeon B."/>
            <person name="Goodwin S."/>
            <person name="Spatafora J."/>
            <person name="Crous P."/>
            <person name="Grigoriev I."/>
        </authorList>
    </citation>
    <scope>NUCLEOTIDE SEQUENCE</scope>
    <source>
        <strain evidence="13">CBS 121739</strain>
    </source>
</reference>
<feature type="compositionally biased region" description="Low complexity" evidence="10">
    <location>
        <begin position="72"/>
        <end position="84"/>
    </location>
</feature>
<keyword evidence="7" id="KW-0539">Nucleus</keyword>
<evidence type="ECO:0000313" key="14">
    <source>
        <dbReference type="Proteomes" id="UP000799437"/>
    </source>
</evidence>
<dbReference type="GO" id="GO:0061733">
    <property type="term" value="F:protein-lysine-acetyltransferase activity"/>
    <property type="evidence" value="ECO:0007669"/>
    <property type="project" value="TreeGrafter"/>
</dbReference>
<evidence type="ECO:0000256" key="10">
    <source>
        <dbReference type="SAM" id="MobiDB-lite"/>
    </source>
</evidence>
<dbReference type="GO" id="GO:0008270">
    <property type="term" value="F:zinc ion binding"/>
    <property type="evidence" value="ECO:0007669"/>
    <property type="project" value="UniProtKB-KW"/>
</dbReference>
<dbReference type="GeneID" id="54489025"/>
<keyword evidence="9" id="KW-0012">Acyltransferase</keyword>
<evidence type="ECO:0008006" key="15">
    <source>
        <dbReference type="Google" id="ProtNLM"/>
    </source>
</evidence>
<evidence type="ECO:0000256" key="2">
    <source>
        <dbReference type="ARBA" id="ARBA00005816"/>
    </source>
</evidence>
<dbReference type="InterPro" id="IPR028009">
    <property type="entry name" value="ESCO_Acetyltransf_dom"/>
</dbReference>
<organism evidence="13 14">
    <name type="scientific">Pseudovirgaria hyperparasitica</name>
    <dbReference type="NCBI Taxonomy" id="470096"/>
    <lineage>
        <taxon>Eukaryota</taxon>
        <taxon>Fungi</taxon>
        <taxon>Dikarya</taxon>
        <taxon>Ascomycota</taxon>
        <taxon>Pezizomycotina</taxon>
        <taxon>Dothideomycetes</taxon>
        <taxon>Dothideomycetes incertae sedis</taxon>
        <taxon>Acrospermales</taxon>
        <taxon>Acrospermaceae</taxon>
        <taxon>Pseudovirgaria</taxon>
    </lineage>
</organism>
<dbReference type="GO" id="GO:0007064">
    <property type="term" value="P:mitotic sister chromatid cohesion"/>
    <property type="evidence" value="ECO:0007669"/>
    <property type="project" value="TreeGrafter"/>
</dbReference>
<protein>
    <recommendedName>
        <fullName evidence="15">Sister chromatid cohesion acetyltransferas-like protein Eco1</fullName>
    </recommendedName>
</protein>
<proteinExistence type="inferred from homology"/>
<dbReference type="Proteomes" id="UP000799437">
    <property type="component" value="Unassembled WGS sequence"/>
</dbReference>
<name>A0A6A6WDF6_9PEZI</name>
<feature type="compositionally biased region" description="Polar residues" evidence="10">
    <location>
        <begin position="34"/>
        <end position="45"/>
    </location>
</feature>
<feature type="region of interest" description="Disordered" evidence="10">
    <location>
        <begin position="220"/>
        <end position="239"/>
    </location>
</feature>
<gene>
    <name evidence="13" type="ORF">EJ05DRAFT_507999</name>
</gene>
<dbReference type="PANTHER" id="PTHR45884">
    <property type="entry name" value="N-ACETYLTRANSFERASE ECO"/>
    <property type="match status" value="1"/>
</dbReference>
<feature type="domain" description="N-acetyltransferase ESCO acetyl-transferase" evidence="12">
    <location>
        <begin position="302"/>
        <end position="371"/>
    </location>
</feature>
<evidence type="ECO:0000256" key="4">
    <source>
        <dbReference type="ARBA" id="ARBA00022723"/>
    </source>
</evidence>
<evidence type="ECO:0000256" key="6">
    <source>
        <dbReference type="ARBA" id="ARBA00022833"/>
    </source>
</evidence>
<comment type="subcellular location">
    <subcellularLocation>
        <location evidence="1">Nucleus</location>
    </subcellularLocation>
</comment>
<evidence type="ECO:0000259" key="12">
    <source>
        <dbReference type="Pfam" id="PF13880"/>
    </source>
</evidence>
<dbReference type="GO" id="GO:0000785">
    <property type="term" value="C:chromatin"/>
    <property type="evidence" value="ECO:0007669"/>
    <property type="project" value="TreeGrafter"/>
</dbReference>
<evidence type="ECO:0000256" key="9">
    <source>
        <dbReference type="ARBA" id="ARBA00023315"/>
    </source>
</evidence>
<keyword evidence="6" id="KW-0862">Zinc</keyword>
<accession>A0A6A6WDF6</accession>
<keyword evidence="5" id="KW-0863">Zinc-finger</keyword>
<evidence type="ECO:0000256" key="5">
    <source>
        <dbReference type="ARBA" id="ARBA00022771"/>
    </source>
</evidence>
<dbReference type="GO" id="GO:0005634">
    <property type="term" value="C:nucleus"/>
    <property type="evidence" value="ECO:0007669"/>
    <property type="project" value="UniProtKB-SubCell"/>
</dbReference>
<keyword evidence="14" id="KW-1185">Reference proteome</keyword>
<dbReference type="Pfam" id="PF13878">
    <property type="entry name" value="zf-C2H2_3"/>
    <property type="match status" value="1"/>
</dbReference>
<evidence type="ECO:0000313" key="13">
    <source>
        <dbReference type="EMBL" id="KAF2760743.1"/>
    </source>
</evidence>
<comment type="similarity">
    <text evidence="2">Belongs to the acetyltransferase family. ECO subfamily.</text>
</comment>
<evidence type="ECO:0000259" key="11">
    <source>
        <dbReference type="Pfam" id="PF13878"/>
    </source>
</evidence>
<feature type="domain" description="N-acetyltransferase ESCO zinc-finger" evidence="11">
    <location>
        <begin position="112"/>
        <end position="148"/>
    </location>
</feature>
<dbReference type="PANTHER" id="PTHR45884:SF2">
    <property type="entry name" value="N-ACETYLTRANSFERASE ECO"/>
    <property type="match status" value="1"/>
</dbReference>
<evidence type="ECO:0000256" key="8">
    <source>
        <dbReference type="ARBA" id="ARBA00023306"/>
    </source>
</evidence>
<keyword evidence="8" id="KW-0131">Cell cycle</keyword>
<keyword evidence="4" id="KW-0479">Metal-binding</keyword>
<dbReference type="AlphaFoldDB" id="A0A6A6WDF6"/>
<keyword evidence="3" id="KW-0808">Transferase</keyword>
<feature type="region of interest" description="Disordered" evidence="10">
    <location>
        <begin position="1"/>
        <end position="89"/>
    </location>
</feature>
<sequence>MDSTTKPILKTYSRQRKRRTPDDEPPLKRRCIQSGISLQQIEEPQSSSSHRSSSPRIFSDANVPESPPSSPPSSQTTSPKTTDTIYDKTQRIPLLERSQTLLNKSKRKSLVQLKIDLGWQTRKLCKDCGMEYIPSDTEDAAVHKKFHTTNLGGVDMDKAYLDQRRANAIWSNDQGDFILAIGRKSSLASRKRAIKVLTVVNAELHAVAISDEDLWSEVSRASDVEQQQQQQPAGTSTKPLGTLDRFKAFLYIKGQKCVGMCLAESLSKACTVLAPEDAASGINQPLSSPASTSSMIVSTKPEKAMMGISRIWTSGAHRKANVARNLLDCAVDNFLYGLKVPKSLVAFSQPTDSGFNLARKWFGQDSGWHVYVN</sequence>